<protein>
    <submittedName>
        <fullName evidence="1">Uncharacterized protein</fullName>
    </submittedName>
</protein>
<dbReference type="EMBL" id="LAZR01024873">
    <property type="protein sequence ID" value="KKL73727.1"/>
    <property type="molecule type" value="Genomic_DNA"/>
</dbReference>
<comment type="caution">
    <text evidence="1">The sequence shown here is derived from an EMBL/GenBank/DDBJ whole genome shotgun (WGS) entry which is preliminary data.</text>
</comment>
<reference evidence="1" key="1">
    <citation type="journal article" date="2015" name="Nature">
        <title>Complex archaea that bridge the gap between prokaryotes and eukaryotes.</title>
        <authorList>
            <person name="Spang A."/>
            <person name="Saw J.H."/>
            <person name="Jorgensen S.L."/>
            <person name="Zaremba-Niedzwiedzka K."/>
            <person name="Martijn J."/>
            <person name="Lind A.E."/>
            <person name="van Eijk R."/>
            <person name="Schleper C."/>
            <person name="Guy L."/>
            <person name="Ettema T.J."/>
        </authorList>
    </citation>
    <scope>NUCLEOTIDE SEQUENCE</scope>
</reference>
<feature type="non-terminal residue" evidence="1">
    <location>
        <position position="229"/>
    </location>
</feature>
<accession>A0A0F9HF47</accession>
<organism evidence="1">
    <name type="scientific">marine sediment metagenome</name>
    <dbReference type="NCBI Taxonomy" id="412755"/>
    <lineage>
        <taxon>unclassified sequences</taxon>
        <taxon>metagenomes</taxon>
        <taxon>ecological metagenomes</taxon>
    </lineage>
</organism>
<dbReference type="AlphaFoldDB" id="A0A0F9HF47"/>
<proteinExistence type="predicted"/>
<name>A0A0F9HF47_9ZZZZ</name>
<evidence type="ECO:0000313" key="1">
    <source>
        <dbReference type="EMBL" id="KKL73727.1"/>
    </source>
</evidence>
<sequence>MGFVSYPTFIGRPVGGGEKDITPNANLRGFFAPNVLGAERVASYLDVERLLDPKEHVKLRSEDKGGALGQDTRKFWIPLDLPGMLTRLMRHYTLGEEFRVRAILRGEQSVSGEELVQSQLKAQTEIDRIGEKSNIEHLLRQVSEQLPALGDAVLRILDGENPSEIQVSSVGTSGYMFDWRQLKLWGISERDLPTGSVVKYKDQSYWNMYKWRIIGVLTLCLIEGLLIFI</sequence>
<gene>
    <name evidence="1" type="ORF">LCGC14_2072010</name>
</gene>